<keyword evidence="1" id="KW-0472">Membrane</keyword>
<dbReference type="EMBL" id="MQMG01000056">
    <property type="protein sequence ID" value="OKO89462.1"/>
    <property type="molecule type" value="Genomic_DNA"/>
</dbReference>
<sequence>MSLTPSGNNLIPSRHSRVACFIPFQPHQHAQKLFFQLNSLTFSIHHFAKEGKLYLFATADVISPVLFAQFLVVPLMMPANLKAQTTRYMFFNFFDCIFRRISCFPPHDLC</sequence>
<reference evidence="2 3" key="1">
    <citation type="submission" date="2016-11" db="EMBL/GenBank/DDBJ databases">
        <authorList>
            <person name="Kadnikov V."/>
            <person name="Nazina T."/>
        </authorList>
    </citation>
    <scope>NUCLEOTIDE SEQUENCE [LARGE SCALE GENOMIC DNA]</scope>
    <source>
        <strain evidence="2 3">1017</strain>
    </source>
</reference>
<evidence type="ECO:0000313" key="2">
    <source>
        <dbReference type="EMBL" id="OKO89462.1"/>
    </source>
</evidence>
<proteinExistence type="predicted"/>
<dbReference type="Proteomes" id="UP000186030">
    <property type="component" value="Unassembled WGS sequence"/>
</dbReference>
<reference evidence="3" key="2">
    <citation type="submission" date="2017-01" db="EMBL/GenBank/DDBJ databases">
        <title>Genome sequencing and annotation of Geobacillus sp. 1017, a Hydrocarbon-Oxidizing Thermophilic Bacterium Isolated from a Heavy Oil Reservoir (China).</title>
        <authorList>
            <person name="Kadnikov V.V."/>
            <person name="Mardanov A.V."/>
            <person name="Poltaraus A.B."/>
            <person name="Sokolova D.S."/>
            <person name="Semenova E.M."/>
            <person name="Ravin N.V."/>
            <person name="Tourova T.P."/>
            <person name="Nazina T.N."/>
        </authorList>
    </citation>
    <scope>NUCLEOTIDE SEQUENCE [LARGE SCALE GENOMIC DNA]</scope>
    <source>
        <strain evidence="3">1017</strain>
    </source>
</reference>
<dbReference type="AlphaFoldDB" id="A0A1Q5SNB0"/>
<evidence type="ECO:0000313" key="3">
    <source>
        <dbReference type="Proteomes" id="UP000186030"/>
    </source>
</evidence>
<name>A0A1Q5SNB0_9BACL</name>
<gene>
    <name evidence="2" type="ORF">BRO54_3323</name>
</gene>
<organism evidence="2 3">
    <name type="scientific">Geobacillus proteiniphilus</name>
    <dbReference type="NCBI Taxonomy" id="860353"/>
    <lineage>
        <taxon>Bacteria</taxon>
        <taxon>Bacillati</taxon>
        <taxon>Bacillota</taxon>
        <taxon>Bacilli</taxon>
        <taxon>Bacillales</taxon>
        <taxon>Anoxybacillaceae</taxon>
        <taxon>Geobacillus</taxon>
    </lineage>
</organism>
<accession>A0A1Q5SNB0</accession>
<protein>
    <submittedName>
        <fullName evidence="2">Uncharacterized protein</fullName>
    </submittedName>
</protein>
<keyword evidence="1" id="KW-1133">Transmembrane helix</keyword>
<feature type="transmembrane region" description="Helical" evidence="1">
    <location>
        <begin position="53"/>
        <end position="77"/>
    </location>
</feature>
<keyword evidence="1" id="KW-0812">Transmembrane</keyword>
<evidence type="ECO:0000256" key="1">
    <source>
        <dbReference type="SAM" id="Phobius"/>
    </source>
</evidence>
<comment type="caution">
    <text evidence="2">The sequence shown here is derived from an EMBL/GenBank/DDBJ whole genome shotgun (WGS) entry which is preliminary data.</text>
</comment>